<comment type="caution">
    <text evidence="3">The sequence shown here is derived from an EMBL/GenBank/DDBJ whole genome shotgun (WGS) entry which is preliminary data.</text>
</comment>
<dbReference type="Gene3D" id="3.40.50.1820">
    <property type="entry name" value="alpha/beta hydrolase"/>
    <property type="match status" value="2"/>
</dbReference>
<dbReference type="InterPro" id="IPR000073">
    <property type="entry name" value="AB_hydrolase_1"/>
</dbReference>
<feature type="domain" description="AB hydrolase-1" evidence="2">
    <location>
        <begin position="50"/>
        <end position="153"/>
    </location>
</feature>
<evidence type="ECO:0000313" key="4">
    <source>
        <dbReference type="Proteomes" id="UP001589718"/>
    </source>
</evidence>
<organism evidence="3 4">
    <name type="scientific">Streptomyces cremeus</name>
    <dbReference type="NCBI Taxonomy" id="66881"/>
    <lineage>
        <taxon>Bacteria</taxon>
        <taxon>Bacillati</taxon>
        <taxon>Actinomycetota</taxon>
        <taxon>Actinomycetes</taxon>
        <taxon>Kitasatosporales</taxon>
        <taxon>Streptomycetaceae</taxon>
        <taxon>Streptomyces</taxon>
    </lineage>
</organism>
<feature type="region of interest" description="Disordered" evidence="1">
    <location>
        <begin position="1"/>
        <end position="26"/>
    </location>
</feature>
<reference evidence="3 4" key="1">
    <citation type="submission" date="2024-09" db="EMBL/GenBank/DDBJ databases">
        <authorList>
            <person name="Sun Q."/>
            <person name="Mori K."/>
        </authorList>
    </citation>
    <scope>NUCLEOTIDE SEQUENCE [LARGE SCALE GENOMIC DNA]</scope>
    <source>
        <strain evidence="3 4">JCM 4362</strain>
    </source>
</reference>
<keyword evidence="3" id="KW-0378">Hydrolase</keyword>
<protein>
    <submittedName>
        <fullName evidence="3">Alpha/beta fold hydrolase</fullName>
    </submittedName>
</protein>
<dbReference type="InterPro" id="IPR029058">
    <property type="entry name" value="AB_hydrolase_fold"/>
</dbReference>
<proteinExistence type="predicted"/>
<dbReference type="Pfam" id="PF00561">
    <property type="entry name" value="Abhydrolase_1"/>
    <property type="match status" value="1"/>
</dbReference>
<dbReference type="EMBL" id="JBHMCR010000003">
    <property type="protein sequence ID" value="MFB9519229.1"/>
    <property type="molecule type" value="Genomic_DNA"/>
</dbReference>
<gene>
    <name evidence="3" type="ORF">ACFFTU_04580</name>
</gene>
<evidence type="ECO:0000256" key="1">
    <source>
        <dbReference type="SAM" id="MobiDB-lite"/>
    </source>
</evidence>
<dbReference type="InterPro" id="IPR050266">
    <property type="entry name" value="AB_hydrolase_sf"/>
</dbReference>
<dbReference type="SUPFAM" id="SSF53474">
    <property type="entry name" value="alpha/beta-Hydrolases"/>
    <property type="match status" value="1"/>
</dbReference>
<sequence>MSAFTSSDESPAAHRPGPETRPYPDPAVESVRLAAGNRVAYRTWGDPADPPVVLLHGRTANSADWADVAEALSATRRVYAPDVRGHALSDWPGGYTYPRLTADICEFLDVLGLDRVDLVGHSMGGAIALQVAQARPEKVARMVLEDALPPFPLDPPRDPEPRPAQHEIDALDFDWDVIPATDEGANHPDPAWQAGLAGITAPVLVVSGGKASFLPDAGQQRLTDLIPGARRVTIPVGHLIHRNDPAGFLAELKGFGVY</sequence>
<dbReference type="PANTHER" id="PTHR43798:SF33">
    <property type="entry name" value="HYDROLASE, PUTATIVE (AFU_ORTHOLOGUE AFUA_2G14860)-RELATED"/>
    <property type="match status" value="1"/>
</dbReference>
<evidence type="ECO:0000313" key="3">
    <source>
        <dbReference type="EMBL" id="MFB9519229.1"/>
    </source>
</evidence>
<accession>A0ABV5P7W1</accession>
<dbReference type="PANTHER" id="PTHR43798">
    <property type="entry name" value="MONOACYLGLYCEROL LIPASE"/>
    <property type="match status" value="1"/>
</dbReference>
<keyword evidence="4" id="KW-1185">Reference proteome</keyword>
<dbReference type="Proteomes" id="UP001589718">
    <property type="component" value="Unassembled WGS sequence"/>
</dbReference>
<evidence type="ECO:0000259" key="2">
    <source>
        <dbReference type="Pfam" id="PF00561"/>
    </source>
</evidence>
<dbReference type="PRINTS" id="PR00111">
    <property type="entry name" value="ABHYDROLASE"/>
</dbReference>
<dbReference type="GO" id="GO:0016787">
    <property type="term" value="F:hydrolase activity"/>
    <property type="evidence" value="ECO:0007669"/>
    <property type="project" value="UniProtKB-KW"/>
</dbReference>
<name>A0ABV5P7W1_STRCM</name>